<dbReference type="STRING" id="908937.Prede_2491"/>
<accession>F9D7A1</accession>
<evidence type="ECO:0000313" key="1">
    <source>
        <dbReference type="EMBL" id="AGB29737.1"/>
    </source>
</evidence>
<dbReference type="PATRIC" id="fig|908937.9.peg.2633"/>
<dbReference type="HOGENOM" id="CLU_124820_0_0_10"/>
<dbReference type="EMBL" id="CP003369">
    <property type="protein sequence ID" value="AGB29832.1"/>
    <property type="molecule type" value="Genomic_DNA"/>
</dbReference>
<dbReference type="EMBL" id="AFPW01000053">
    <property type="protein sequence ID" value="EGQ11467.1"/>
    <property type="molecule type" value="Genomic_DNA"/>
</dbReference>
<evidence type="ECO:0000313" key="4">
    <source>
        <dbReference type="Proteomes" id="UP000007820"/>
    </source>
</evidence>
<reference evidence="1" key="2">
    <citation type="submission" date="2012-02" db="EMBL/GenBank/DDBJ databases">
        <title>Complete sequence of chromosome 2 of Prevotella dentalis DSM 3688.</title>
        <authorList>
            <consortium name="US DOE Joint Genome Institute (JGI-PGF)"/>
            <person name="Lucas S."/>
            <person name="Copeland A."/>
            <person name="Lapidus A."/>
            <person name="Glavina del Rio T."/>
            <person name="Dalin E."/>
            <person name="Tice H."/>
            <person name="Bruce D."/>
            <person name="Goodwin L."/>
            <person name="Pitluck S."/>
            <person name="Peters L."/>
            <person name="Mikhailova N."/>
            <person name="Chertkov O."/>
            <person name="Kyrpides N."/>
            <person name="Mavromatis K."/>
            <person name="Ivanova N."/>
            <person name="Brettin T."/>
            <person name="Detter J.C."/>
            <person name="Han C."/>
            <person name="Larimer F."/>
            <person name="Land M."/>
            <person name="Hauser L."/>
            <person name="Markowitz V."/>
            <person name="Cheng J.-F."/>
            <person name="Hugenholtz P."/>
            <person name="Woyke T."/>
            <person name="Wu D."/>
            <person name="Gronow S."/>
            <person name="Wellnitz S."/>
            <person name="Brambilla E."/>
            <person name="Klenk H.-P."/>
            <person name="Eisen J.A."/>
        </authorList>
    </citation>
    <scope>NUCLEOTIDE SEQUENCE [LARGE SCALE GENOMIC DNA]</scope>
    <source>
        <strain evidence="1">DSM 3688</strain>
    </source>
</reference>
<organism evidence="3 4">
    <name type="scientific">Prevotella dentalis (strain ATCC 49559 / DSM 3688 / JCM 13448 / NCTC 12043 / ES 2772)</name>
    <name type="common">Mitsuokella dentalis</name>
    <dbReference type="NCBI Taxonomy" id="908937"/>
    <lineage>
        <taxon>Bacteria</taxon>
        <taxon>Pseudomonadati</taxon>
        <taxon>Bacteroidota</taxon>
        <taxon>Bacteroidia</taxon>
        <taxon>Bacteroidales</taxon>
        <taxon>Prevotellaceae</taxon>
        <taxon>Prevotella</taxon>
    </lineage>
</organism>
<evidence type="ECO:0000313" key="3">
    <source>
        <dbReference type="EMBL" id="EGQ11467.1"/>
    </source>
</evidence>
<sequence>MRKDILQAIAGKLSESIPEIKFIDLWSEQLAMLQSGPTWPVPAVFVEFEQIDWHQMANHARTADIGIRLHVITRCVKYNGIFDRRQVNVMKAGATRVGAALDYLDLLDRINAAMQSLSGENFTSFMHTTSSTGNNLGELMESVERFVTRARDLSAVRKASRSTGLSMLTTEEIIDRVI</sequence>
<dbReference type="KEGG" id="pdt:Prede_2598"/>
<dbReference type="OrthoDB" id="1070279at2"/>
<evidence type="ECO:0000313" key="5">
    <source>
        <dbReference type="Proteomes" id="UP000010862"/>
    </source>
</evidence>
<keyword evidence="5" id="KW-1185">Reference proteome</keyword>
<dbReference type="AlphaFoldDB" id="F9D7A1"/>
<dbReference type="RefSeq" id="WP_005847887.1">
    <property type="nucleotide sequence ID" value="NC_019968.1"/>
</dbReference>
<proteinExistence type="predicted"/>
<reference evidence="3 4" key="1">
    <citation type="submission" date="2011-04" db="EMBL/GenBank/DDBJ databases">
        <authorList>
            <person name="Muzny D."/>
            <person name="Qin X."/>
            <person name="Deng J."/>
            <person name="Jiang H."/>
            <person name="Liu Y."/>
            <person name="Qu J."/>
            <person name="Song X.-Z."/>
            <person name="Zhang L."/>
            <person name="Thornton R."/>
            <person name="Coyle M."/>
            <person name="Francisco L."/>
            <person name="Jackson L."/>
            <person name="Javaid M."/>
            <person name="Korchina V."/>
            <person name="Kovar C."/>
            <person name="Mata R."/>
            <person name="Mathew T."/>
            <person name="Ngo R."/>
            <person name="Nguyen L."/>
            <person name="Nguyen N."/>
            <person name="Okwuonu G."/>
            <person name="Ongeri F."/>
            <person name="Pham C."/>
            <person name="Simmons D."/>
            <person name="Wilczek-Boney K."/>
            <person name="Hale W."/>
            <person name="Jakkamsetti A."/>
            <person name="Pham P."/>
            <person name="Ruth R."/>
            <person name="San Lucas F."/>
            <person name="Warren J."/>
            <person name="Zhang J."/>
            <person name="Zhao Z."/>
            <person name="Zhou C."/>
            <person name="Zhu D."/>
            <person name="Lee S."/>
            <person name="Bess C."/>
            <person name="Blankenburg K."/>
            <person name="Forbes L."/>
            <person name="Fu Q."/>
            <person name="Gubbala S."/>
            <person name="Hirani K."/>
            <person name="Jayaseelan J.C."/>
            <person name="Lara F."/>
            <person name="Munidasa M."/>
            <person name="Palculict T."/>
            <person name="Patil S."/>
            <person name="Pu L.-L."/>
            <person name="Saada N."/>
            <person name="Tang L."/>
            <person name="Weissenberger G."/>
            <person name="Zhu Y."/>
            <person name="Hemphill L."/>
            <person name="Shang Y."/>
            <person name="Youmans B."/>
            <person name="Ayvaz T."/>
            <person name="Ross M."/>
            <person name="Santibanez J."/>
            <person name="Aqrawi P."/>
            <person name="Gross S."/>
            <person name="Joshi V."/>
            <person name="Fowler G."/>
            <person name="Nazareth L."/>
            <person name="Reid J."/>
            <person name="Worley K."/>
            <person name="Petrosino J."/>
            <person name="Highlander S."/>
            <person name="Gibbs R."/>
        </authorList>
    </citation>
    <scope>NUCLEOTIDE SEQUENCE [LARGE SCALE GENOMIC DNA]</scope>
    <source>
        <strain evidence="3 4">DSM 3688</strain>
    </source>
</reference>
<name>F9D7A1_PREDD</name>
<dbReference type="EMBL" id="CP003369">
    <property type="protein sequence ID" value="AGB29737.1"/>
    <property type="molecule type" value="Genomic_DNA"/>
</dbReference>
<protein>
    <submittedName>
        <fullName evidence="3">Uncharacterized protein</fullName>
    </submittedName>
</protein>
<dbReference type="Proteomes" id="UP000010862">
    <property type="component" value="Chromosome 2"/>
</dbReference>
<dbReference type="KEGG" id="pdt:Prede_2491"/>
<gene>
    <name evidence="1" type="ordered locus">Prede_2491</name>
    <name evidence="2" type="ordered locus">Prede_2598</name>
    <name evidence="3" type="ORF">HMPREF9136_2729</name>
</gene>
<dbReference type="Proteomes" id="UP000007820">
    <property type="component" value="Unassembled WGS sequence"/>
</dbReference>
<evidence type="ECO:0000313" key="2">
    <source>
        <dbReference type="EMBL" id="AGB29832.1"/>
    </source>
</evidence>